<dbReference type="InterPro" id="IPR051023">
    <property type="entry name" value="PP2A_Regulatory_Subunit_A"/>
</dbReference>
<accession>A0A6L2PBZ0</accession>
<sequence>MTTEILELLCNSMKLERDKGVGELQRVLPTCSENERLQFEVNLILLISDSETSWETKHGCLLGAKALIPYLNLDDEHDAKFVHSIKAIAEKLLTDIEVRVRMAAGEVLGILCGKIGSAVYQECKEYVLRLIQSNLERQVACDDGSKHEQLETERLMEKLAGPSQRRNSAEAAQIFHDTAGWKNLETSLKCLQAMIDGCGASFQLFVDDDLLKLIFTTLTHTNRFVRETGFYVCSSLVGCGNTDEDIEERDSVSVMNPIYTYGHDFSRHLAQGLADNWSQVRLSASVAARKFLMSLPDDKAREIFYPELLPRMCLNRYYVAEGVRIYSQETWRQVTGTAGKDLVEKYMSYTVDYYTLATESDNHAVREAACACIAELAAKINPQATRPYVERLLSTLLICFQDDSWPVRDAACLACGNFILCFPDESRAALPSLYPMFFHNLEDPIPSVRQGAASSLANVVRAYGQEALAAVMEKVTTGLKGVRNQPAESERYRDMDHGQASFGVVKRLRDNDPELHSDKQMYSCGSLAPRMGRGGCSDPKFKRPSQPWEMSDGCVYLLSEISQIPELSHSVFTALPLVGEACQYRHYTHHVVFLETVCKQLPLLAKGIGKKAFKTSVEEFLDPIFYAL</sequence>
<dbReference type="Pfam" id="PF02985">
    <property type="entry name" value="HEAT"/>
    <property type="match status" value="1"/>
</dbReference>
<dbReference type="InterPro" id="IPR021133">
    <property type="entry name" value="HEAT_type_2"/>
</dbReference>
<dbReference type="Pfam" id="PF13513">
    <property type="entry name" value="HEAT_EZ"/>
    <property type="match status" value="1"/>
</dbReference>
<gene>
    <name evidence="3" type="ORF">Cfor_00596</name>
</gene>
<dbReference type="SUPFAM" id="SSF48371">
    <property type="entry name" value="ARM repeat"/>
    <property type="match status" value="1"/>
</dbReference>
<dbReference type="GO" id="GO:0019888">
    <property type="term" value="F:protein phosphatase regulator activity"/>
    <property type="evidence" value="ECO:0007669"/>
    <property type="project" value="TreeGrafter"/>
</dbReference>
<dbReference type="InterPro" id="IPR016024">
    <property type="entry name" value="ARM-type_fold"/>
</dbReference>
<dbReference type="GO" id="GO:0005737">
    <property type="term" value="C:cytoplasm"/>
    <property type="evidence" value="ECO:0007669"/>
    <property type="project" value="TreeGrafter"/>
</dbReference>
<keyword evidence="4" id="KW-1185">Reference proteome</keyword>
<dbReference type="AlphaFoldDB" id="A0A6L2PBZ0"/>
<protein>
    <recommendedName>
        <fullName evidence="5">TOG domain-containing protein</fullName>
    </recommendedName>
</protein>
<feature type="repeat" description="HEAT" evidence="2">
    <location>
        <begin position="433"/>
        <end position="470"/>
    </location>
</feature>
<dbReference type="InterPro" id="IPR000357">
    <property type="entry name" value="HEAT"/>
</dbReference>
<evidence type="ECO:0000313" key="3">
    <source>
        <dbReference type="EMBL" id="GFG30004.1"/>
    </source>
</evidence>
<evidence type="ECO:0008006" key="5">
    <source>
        <dbReference type="Google" id="ProtNLM"/>
    </source>
</evidence>
<evidence type="ECO:0000256" key="1">
    <source>
        <dbReference type="ARBA" id="ARBA00022737"/>
    </source>
</evidence>
<comment type="caution">
    <text evidence="3">The sequence shown here is derived from an EMBL/GenBank/DDBJ whole genome shotgun (WGS) entry which is preliminary data.</text>
</comment>
<dbReference type="PANTHER" id="PTHR10648">
    <property type="entry name" value="SERINE/THREONINE-PROTEIN PHOSPHATASE PP2A 65 KDA REGULATORY SUBUNIT"/>
    <property type="match status" value="1"/>
</dbReference>
<dbReference type="EMBL" id="BLKM01000192">
    <property type="protein sequence ID" value="GFG30004.1"/>
    <property type="molecule type" value="Genomic_DNA"/>
</dbReference>
<keyword evidence="1" id="KW-0677">Repeat</keyword>
<dbReference type="Gene3D" id="1.25.10.10">
    <property type="entry name" value="Leucine-rich Repeat Variant"/>
    <property type="match status" value="2"/>
</dbReference>
<dbReference type="OrthoDB" id="414039at2759"/>
<reference evidence="4" key="1">
    <citation type="submission" date="2020-01" db="EMBL/GenBank/DDBJ databases">
        <title>Draft genome sequence of the Termite Coptotermes fromosanus.</title>
        <authorList>
            <person name="Itakura S."/>
            <person name="Yosikawa Y."/>
            <person name="Umezawa K."/>
        </authorList>
    </citation>
    <scope>NUCLEOTIDE SEQUENCE [LARGE SCALE GENOMIC DNA]</scope>
</reference>
<name>A0A6L2PBZ0_COPFO</name>
<dbReference type="Proteomes" id="UP000502823">
    <property type="component" value="Unassembled WGS sequence"/>
</dbReference>
<organism evidence="3 4">
    <name type="scientific">Coptotermes formosanus</name>
    <name type="common">Formosan subterranean termite</name>
    <dbReference type="NCBI Taxonomy" id="36987"/>
    <lineage>
        <taxon>Eukaryota</taxon>
        <taxon>Metazoa</taxon>
        <taxon>Ecdysozoa</taxon>
        <taxon>Arthropoda</taxon>
        <taxon>Hexapoda</taxon>
        <taxon>Insecta</taxon>
        <taxon>Pterygota</taxon>
        <taxon>Neoptera</taxon>
        <taxon>Polyneoptera</taxon>
        <taxon>Dictyoptera</taxon>
        <taxon>Blattodea</taxon>
        <taxon>Blattoidea</taxon>
        <taxon>Termitoidae</taxon>
        <taxon>Rhinotermitidae</taxon>
        <taxon>Coptotermes</taxon>
    </lineage>
</organism>
<evidence type="ECO:0000256" key="2">
    <source>
        <dbReference type="PROSITE-ProRule" id="PRU00103"/>
    </source>
</evidence>
<dbReference type="PROSITE" id="PS50077">
    <property type="entry name" value="HEAT_REPEAT"/>
    <property type="match status" value="1"/>
</dbReference>
<evidence type="ECO:0000313" key="4">
    <source>
        <dbReference type="Proteomes" id="UP000502823"/>
    </source>
</evidence>
<dbReference type="InParanoid" id="A0A6L2PBZ0"/>
<dbReference type="InterPro" id="IPR011989">
    <property type="entry name" value="ARM-like"/>
</dbReference>
<proteinExistence type="predicted"/>
<feature type="non-terminal residue" evidence="3">
    <location>
        <position position="628"/>
    </location>
</feature>